<gene>
    <name evidence="1" type="ORF">H0235_009609</name>
</gene>
<dbReference type="EMBL" id="JACSDY010000008">
    <property type="protein sequence ID" value="KAF7421773.1"/>
    <property type="molecule type" value="Genomic_DNA"/>
</dbReference>
<sequence length="111" mass="12476">MVMPESFVISNQNMFAGKSELSREGKAGVGQHLRARKIRRAYPAERGKWNRCTIVTSVATTANTNANTITPQPPTYYPYFHEFICVDILYPFTLDSTTIENITPPTPNPPE</sequence>
<protein>
    <submittedName>
        <fullName evidence="1">Uncharacterized protein</fullName>
    </submittedName>
</protein>
<keyword evidence="2" id="KW-1185">Reference proteome</keyword>
<evidence type="ECO:0000313" key="2">
    <source>
        <dbReference type="Proteomes" id="UP000600918"/>
    </source>
</evidence>
<organism evidence="1 2">
    <name type="scientific">Vespula pensylvanica</name>
    <name type="common">Western yellow jacket</name>
    <name type="synonym">Wasp</name>
    <dbReference type="NCBI Taxonomy" id="30213"/>
    <lineage>
        <taxon>Eukaryota</taxon>
        <taxon>Metazoa</taxon>
        <taxon>Ecdysozoa</taxon>
        <taxon>Arthropoda</taxon>
        <taxon>Hexapoda</taxon>
        <taxon>Insecta</taxon>
        <taxon>Pterygota</taxon>
        <taxon>Neoptera</taxon>
        <taxon>Endopterygota</taxon>
        <taxon>Hymenoptera</taxon>
        <taxon>Apocrita</taxon>
        <taxon>Aculeata</taxon>
        <taxon>Vespoidea</taxon>
        <taxon>Vespidae</taxon>
        <taxon>Vespinae</taxon>
        <taxon>Vespula</taxon>
    </lineage>
</organism>
<proteinExistence type="predicted"/>
<accession>A0A834U8F0</accession>
<dbReference type="AlphaFoldDB" id="A0A834U8F0"/>
<dbReference type="Proteomes" id="UP000600918">
    <property type="component" value="Unassembled WGS sequence"/>
</dbReference>
<evidence type="ECO:0000313" key="1">
    <source>
        <dbReference type="EMBL" id="KAF7421773.1"/>
    </source>
</evidence>
<reference evidence="1" key="1">
    <citation type="journal article" date="2020" name="G3 (Bethesda)">
        <title>High-Quality Assemblies for Three Invasive Social Wasps from the &lt;i&gt;Vespula&lt;/i&gt; Genus.</title>
        <authorList>
            <person name="Harrop T.W.R."/>
            <person name="Guhlin J."/>
            <person name="McLaughlin G.M."/>
            <person name="Permina E."/>
            <person name="Stockwell P."/>
            <person name="Gilligan J."/>
            <person name="Le Lec M.F."/>
            <person name="Gruber M.A.M."/>
            <person name="Quinn O."/>
            <person name="Lovegrove M."/>
            <person name="Duncan E.J."/>
            <person name="Remnant E.J."/>
            <person name="Van Eeckhoven J."/>
            <person name="Graham B."/>
            <person name="Knapp R.A."/>
            <person name="Langford K.W."/>
            <person name="Kronenberg Z."/>
            <person name="Press M.O."/>
            <person name="Eacker S.M."/>
            <person name="Wilson-Rankin E.E."/>
            <person name="Purcell J."/>
            <person name="Lester P.J."/>
            <person name="Dearden P.K."/>
        </authorList>
    </citation>
    <scope>NUCLEOTIDE SEQUENCE</scope>
    <source>
        <strain evidence="1">Volc-1</strain>
    </source>
</reference>
<comment type="caution">
    <text evidence="1">The sequence shown here is derived from an EMBL/GenBank/DDBJ whole genome shotgun (WGS) entry which is preliminary data.</text>
</comment>
<name>A0A834U8F0_VESPE</name>